<gene>
    <name evidence="1" type="ORF">LPJ66_007817</name>
</gene>
<reference evidence="1" key="1">
    <citation type="submission" date="2022-07" db="EMBL/GenBank/DDBJ databases">
        <title>Phylogenomic reconstructions and comparative analyses of Kickxellomycotina fungi.</title>
        <authorList>
            <person name="Reynolds N.K."/>
            <person name="Stajich J.E."/>
            <person name="Barry K."/>
            <person name="Grigoriev I.V."/>
            <person name="Crous P."/>
            <person name="Smith M.E."/>
        </authorList>
    </citation>
    <scope>NUCLEOTIDE SEQUENCE</scope>
    <source>
        <strain evidence="1">Benny 63K</strain>
    </source>
</reference>
<keyword evidence="2" id="KW-1185">Reference proteome</keyword>
<evidence type="ECO:0000313" key="2">
    <source>
        <dbReference type="Proteomes" id="UP001150581"/>
    </source>
</evidence>
<protein>
    <submittedName>
        <fullName evidence="1">Uncharacterized protein</fullName>
    </submittedName>
</protein>
<dbReference type="EMBL" id="JANBPG010001462">
    <property type="protein sequence ID" value="KAJ1889840.1"/>
    <property type="molecule type" value="Genomic_DNA"/>
</dbReference>
<organism evidence="1 2">
    <name type="scientific">Kickxella alabastrina</name>
    <dbReference type="NCBI Taxonomy" id="61397"/>
    <lineage>
        <taxon>Eukaryota</taxon>
        <taxon>Fungi</taxon>
        <taxon>Fungi incertae sedis</taxon>
        <taxon>Zoopagomycota</taxon>
        <taxon>Kickxellomycotina</taxon>
        <taxon>Kickxellomycetes</taxon>
        <taxon>Kickxellales</taxon>
        <taxon>Kickxellaceae</taxon>
        <taxon>Kickxella</taxon>
    </lineage>
</organism>
<dbReference type="Proteomes" id="UP001150581">
    <property type="component" value="Unassembled WGS sequence"/>
</dbReference>
<comment type="caution">
    <text evidence="1">The sequence shown here is derived from an EMBL/GenBank/DDBJ whole genome shotgun (WGS) entry which is preliminary data.</text>
</comment>
<name>A0ACC1IAA5_9FUNG</name>
<evidence type="ECO:0000313" key="1">
    <source>
        <dbReference type="EMBL" id="KAJ1889840.1"/>
    </source>
</evidence>
<sequence length="603" mass="65702">MSELVAYEDSPLGEYLKEIESAEALVIDQEDTLPDKQNLPTAYDRVHCWANQLSLHISGALRYTSAQRAGLATRVLETSIAIISESGLLADKYTPKSKLAAARRAADNRYFTPAIYLERKDAAFGAARSMLSPIILGGSAFKLAKIEPKSLSAFCIAVLTGAAVAGIAVTAAWRQARLESALVVTNICIDRIQSMVRGSRSLDIVVQRALRSVQEIEFVSRGYRLPHSGGASSAIAARPGLGAMWAANHTRETINTVLTQSIDELFALLNDQLPQHMEMSVSALQCELAELSDSDALSLDMLRHKFDLHFALRKQWLESTLHALELLTEPSISHARLFHSLERVSAQVQCVHLSAINATGDIRGVQEAQYTSRRWEALTATTSSDDPSVPDNNAPARLLNRMADTLETIQAKLYVCRESTNTVNTNISSQTDSIDQSVAPENIARIFVSLKSDIDMLNIQYQETLTSLTCPDPAFANDSNKGCFSAGSPSDADLDCKVDFDAVPEGTRVFGYTPLGAEDLDAPEMVFEADVELANGNNKPKPSGVDRSERIRVQRQRREIEQGAAAKRGEISSMLLELKTAIGGRTKPKPDADANANANITEL</sequence>
<accession>A0ACC1IAA5</accession>
<proteinExistence type="predicted"/>